<protein>
    <submittedName>
        <fullName evidence="3">Ornithine aminotransferase</fullName>
    </submittedName>
</protein>
<evidence type="ECO:0000313" key="3">
    <source>
        <dbReference type="EMBL" id="GMA96951.1"/>
    </source>
</evidence>
<dbReference type="RefSeq" id="WP_284255427.1">
    <property type="nucleotide sequence ID" value="NZ_BAAAQO010000004.1"/>
</dbReference>
<sequence>MKTAGMQRTDHEILQAVRDELDWTPDVDAARIGVAVDHGGVTLTGEVPSYTERVAATRAALRVHGVLALADELIVNPPAAGILTDSTIAQAIEHAFEYAGTLPSTVKATVSHGRVTLTGTADWNYERAQARRLVRGIKGARDVLDLIELTPRASADATSKRIHAALLRNAALDAQSIHVTAEGTRVKLTGTVRSIAERRQAELAAWADPNVTAVDNQLLVAP</sequence>
<feature type="domain" description="BON" evidence="2">
    <location>
        <begin position="84"/>
        <end position="151"/>
    </location>
</feature>
<dbReference type="InterPro" id="IPR007055">
    <property type="entry name" value="BON_dom"/>
</dbReference>
<dbReference type="EMBL" id="BSVB01000001">
    <property type="protein sequence ID" value="GMA96951.1"/>
    <property type="molecule type" value="Genomic_DNA"/>
</dbReference>
<dbReference type="PANTHER" id="PTHR34606:SF4">
    <property type="entry name" value="OUTER MEMBRANE LIPOPROTEIN DOLP"/>
    <property type="match status" value="1"/>
</dbReference>
<evidence type="ECO:0000259" key="2">
    <source>
        <dbReference type="PROSITE" id="PS50914"/>
    </source>
</evidence>
<feature type="domain" description="BON" evidence="2">
    <location>
        <begin position="154"/>
        <end position="222"/>
    </location>
</feature>
<dbReference type="PANTHER" id="PTHR34606">
    <property type="entry name" value="BON DOMAIN-CONTAINING PROTEIN"/>
    <property type="match status" value="1"/>
</dbReference>
<keyword evidence="3" id="KW-0808">Transferase</keyword>
<proteinExistence type="predicted"/>
<dbReference type="Proteomes" id="UP001157034">
    <property type="component" value="Unassembled WGS sequence"/>
</dbReference>
<reference evidence="4" key="1">
    <citation type="journal article" date="2019" name="Int. J. Syst. Evol. Microbiol.">
        <title>The Global Catalogue of Microorganisms (GCM) 10K type strain sequencing project: providing services to taxonomists for standard genome sequencing and annotation.</title>
        <authorList>
            <consortium name="The Broad Institute Genomics Platform"/>
            <consortium name="The Broad Institute Genome Sequencing Center for Infectious Disease"/>
            <person name="Wu L."/>
            <person name="Ma J."/>
        </authorList>
    </citation>
    <scope>NUCLEOTIDE SEQUENCE [LARGE SCALE GENOMIC DNA]</scope>
    <source>
        <strain evidence="4">NBRC 108894</strain>
    </source>
</reference>
<dbReference type="InterPro" id="IPR051686">
    <property type="entry name" value="Lipoprotein_DolP"/>
</dbReference>
<dbReference type="Gene3D" id="3.30.1340.30">
    <property type="match status" value="3"/>
</dbReference>
<organism evidence="3 4">
    <name type="scientific">Pseudolysinimonas kribbensis</name>
    <dbReference type="NCBI Taxonomy" id="433641"/>
    <lineage>
        <taxon>Bacteria</taxon>
        <taxon>Bacillati</taxon>
        <taxon>Actinomycetota</taxon>
        <taxon>Actinomycetes</taxon>
        <taxon>Micrococcales</taxon>
        <taxon>Microbacteriaceae</taxon>
        <taxon>Pseudolysinimonas</taxon>
    </lineage>
</organism>
<dbReference type="InterPro" id="IPR014004">
    <property type="entry name" value="Transpt-assoc_nodulatn_dom_bac"/>
</dbReference>
<feature type="domain" description="BON" evidence="2">
    <location>
        <begin position="9"/>
        <end position="77"/>
    </location>
</feature>
<gene>
    <name evidence="3" type="ORF">GCM10025881_37750</name>
</gene>
<dbReference type="Pfam" id="PF04972">
    <property type="entry name" value="BON"/>
    <property type="match status" value="3"/>
</dbReference>
<evidence type="ECO:0000313" key="4">
    <source>
        <dbReference type="Proteomes" id="UP001157034"/>
    </source>
</evidence>
<keyword evidence="4" id="KW-1185">Reference proteome</keyword>
<name>A0ABQ6KFJ4_9MICO</name>
<dbReference type="GO" id="GO:0008483">
    <property type="term" value="F:transaminase activity"/>
    <property type="evidence" value="ECO:0007669"/>
    <property type="project" value="UniProtKB-KW"/>
</dbReference>
<dbReference type="PROSITE" id="PS50914">
    <property type="entry name" value="BON"/>
    <property type="match status" value="3"/>
</dbReference>
<keyword evidence="1" id="KW-0732">Signal</keyword>
<keyword evidence="3" id="KW-0032">Aminotransferase</keyword>
<dbReference type="SMART" id="SM00749">
    <property type="entry name" value="BON"/>
    <property type="match status" value="3"/>
</dbReference>
<comment type="caution">
    <text evidence="3">The sequence shown here is derived from an EMBL/GenBank/DDBJ whole genome shotgun (WGS) entry which is preliminary data.</text>
</comment>
<accession>A0ABQ6KFJ4</accession>
<evidence type="ECO:0000256" key="1">
    <source>
        <dbReference type="ARBA" id="ARBA00022729"/>
    </source>
</evidence>